<dbReference type="OrthoDB" id="6415116at2"/>
<comment type="subcellular location">
    <subcellularLocation>
        <location evidence="2">Cytoplasm</location>
    </subcellularLocation>
</comment>
<accession>A0A2V1GY84</accession>
<dbReference type="Proteomes" id="UP000244906">
    <property type="component" value="Unassembled WGS sequence"/>
</dbReference>
<evidence type="ECO:0000256" key="7">
    <source>
        <dbReference type="ARBA" id="ARBA00022795"/>
    </source>
</evidence>
<evidence type="ECO:0000256" key="8">
    <source>
        <dbReference type="ARBA" id="ARBA00022927"/>
    </source>
</evidence>
<dbReference type="InterPro" id="IPR018035">
    <property type="entry name" value="Flagellar_FliH/T3SS_HrpE"/>
</dbReference>
<evidence type="ECO:0000256" key="4">
    <source>
        <dbReference type="ARBA" id="ARBA00016507"/>
    </source>
</evidence>
<organism evidence="11 12">
    <name type="scientific">Pelagibaculum spongiae</name>
    <dbReference type="NCBI Taxonomy" id="2080658"/>
    <lineage>
        <taxon>Bacteria</taxon>
        <taxon>Pseudomonadati</taxon>
        <taxon>Pseudomonadota</taxon>
        <taxon>Gammaproteobacteria</taxon>
        <taxon>Oceanospirillales</taxon>
        <taxon>Pelagibaculum</taxon>
    </lineage>
</organism>
<dbReference type="RefSeq" id="WP_116688087.1">
    <property type="nucleotide sequence ID" value="NZ_CAWNYD010000007.1"/>
</dbReference>
<protein>
    <recommendedName>
        <fullName evidence="4">Flagellar assembly protein FliH</fullName>
    </recommendedName>
</protein>
<evidence type="ECO:0000259" key="10">
    <source>
        <dbReference type="Pfam" id="PF02108"/>
    </source>
</evidence>
<dbReference type="AlphaFoldDB" id="A0A2V1GY84"/>
<comment type="similarity">
    <text evidence="3">Belongs to the FliH family.</text>
</comment>
<dbReference type="Pfam" id="PF02108">
    <property type="entry name" value="FliH"/>
    <property type="match status" value="1"/>
</dbReference>
<dbReference type="InterPro" id="IPR051472">
    <property type="entry name" value="T3SS_Stator/FliH"/>
</dbReference>
<evidence type="ECO:0000256" key="1">
    <source>
        <dbReference type="ARBA" id="ARBA00003041"/>
    </source>
</evidence>
<reference evidence="11 12" key="1">
    <citation type="submission" date="2018-04" db="EMBL/GenBank/DDBJ databases">
        <title>Thalassorhabdus spongiae gen. nov., sp. nov., isolated from a marine sponge in South-West Iceland.</title>
        <authorList>
            <person name="Knobloch S."/>
            <person name="Daussin A."/>
            <person name="Johannsson R."/>
            <person name="Marteinsson V.T."/>
        </authorList>
    </citation>
    <scope>NUCLEOTIDE SEQUENCE [LARGE SCALE GENOMIC DNA]</scope>
    <source>
        <strain evidence="11 12">Hp12</strain>
    </source>
</reference>
<dbReference type="GO" id="GO:0015031">
    <property type="term" value="P:protein transport"/>
    <property type="evidence" value="ECO:0007669"/>
    <property type="project" value="UniProtKB-KW"/>
</dbReference>
<dbReference type="InterPro" id="IPR000563">
    <property type="entry name" value="Flag_FliH"/>
</dbReference>
<sequence>MLISNKEQTSGVIAAEDVTELTSWDLPSVNGPVVENWKDQQKEQLVQARSELGLKPAVNQIQQKSVQQKKQLQQSKIRQQIKDVRQNASKTGFKEGLIKGKEVAFEKGFQQGMGQGLAQGIEQGRMQGLEQAQAEQQQLLQQQRVEFSQLISSLKQGWLSGSDATNSNSQLDQLQQEILQMVDCISRQVIGQQLKIAPEQILAVIHESLKLLNQAKNAQSDEQPVTIYLHPQDVELIQQLAPAEAANWVLEMDPEITRGGCRVSRNVSEVDATLEQRYSAIAASLLDSSGAL</sequence>
<dbReference type="GO" id="GO:0071973">
    <property type="term" value="P:bacterial-type flagellum-dependent cell motility"/>
    <property type="evidence" value="ECO:0007669"/>
    <property type="project" value="InterPro"/>
</dbReference>
<evidence type="ECO:0000256" key="5">
    <source>
        <dbReference type="ARBA" id="ARBA00022448"/>
    </source>
</evidence>
<proteinExistence type="inferred from homology"/>
<keyword evidence="8" id="KW-0653">Protein transport</keyword>
<dbReference type="GO" id="GO:0005829">
    <property type="term" value="C:cytosol"/>
    <property type="evidence" value="ECO:0007669"/>
    <property type="project" value="TreeGrafter"/>
</dbReference>
<evidence type="ECO:0000313" key="12">
    <source>
        <dbReference type="Proteomes" id="UP000244906"/>
    </source>
</evidence>
<feature type="domain" description="Flagellar assembly protein FliH/Type III secretion system HrpE" evidence="10">
    <location>
        <begin position="168"/>
        <end position="279"/>
    </location>
</feature>
<dbReference type="GO" id="GO:0003774">
    <property type="term" value="F:cytoskeletal motor activity"/>
    <property type="evidence" value="ECO:0007669"/>
    <property type="project" value="InterPro"/>
</dbReference>
<name>A0A2V1GY84_9GAMM</name>
<dbReference type="PANTHER" id="PTHR34982:SF1">
    <property type="entry name" value="FLAGELLAR ASSEMBLY PROTEIN FLIH"/>
    <property type="match status" value="1"/>
</dbReference>
<dbReference type="PANTHER" id="PTHR34982">
    <property type="entry name" value="YOP PROTEINS TRANSLOCATION PROTEIN L"/>
    <property type="match status" value="1"/>
</dbReference>
<dbReference type="GO" id="GO:0009288">
    <property type="term" value="C:bacterial-type flagellum"/>
    <property type="evidence" value="ECO:0007669"/>
    <property type="project" value="InterPro"/>
</dbReference>
<keyword evidence="12" id="KW-1185">Reference proteome</keyword>
<evidence type="ECO:0000256" key="3">
    <source>
        <dbReference type="ARBA" id="ARBA00006602"/>
    </source>
</evidence>
<keyword evidence="5" id="KW-0813">Transport</keyword>
<evidence type="ECO:0000256" key="2">
    <source>
        <dbReference type="ARBA" id="ARBA00004496"/>
    </source>
</evidence>
<keyword evidence="6" id="KW-0963">Cytoplasm</keyword>
<dbReference type="SUPFAM" id="SSF160527">
    <property type="entry name" value="V-type ATPase subunit E-like"/>
    <property type="match status" value="1"/>
</dbReference>
<keyword evidence="7" id="KW-1005">Bacterial flagellum biogenesis</keyword>
<gene>
    <name evidence="11" type="ORF">DC094_15755</name>
</gene>
<evidence type="ECO:0000256" key="6">
    <source>
        <dbReference type="ARBA" id="ARBA00022490"/>
    </source>
</evidence>
<dbReference type="EMBL" id="QDDL01000007">
    <property type="protein sequence ID" value="PVZ66723.1"/>
    <property type="molecule type" value="Genomic_DNA"/>
</dbReference>
<evidence type="ECO:0000313" key="11">
    <source>
        <dbReference type="EMBL" id="PVZ66723.1"/>
    </source>
</evidence>
<dbReference type="PRINTS" id="PR01003">
    <property type="entry name" value="FLGFLIH"/>
</dbReference>
<dbReference type="GO" id="GO:0044781">
    <property type="term" value="P:bacterial-type flagellum organization"/>
    <property type="evidence" value="ECO:0007669"/>
    <property type="project" value="UniProtKB-KW"/>
</dbReference>
<comment type="caution">
    <text evidence="11">The sequence shown here is derived from an EMBL/GenBank/DDBJ whole genome shotgun (WGS) entry which is preliminary data.</text>
</comment>
<keyword evidence="9" id="KW-1006">Bacterial flagellum protein export</keyword>
<evidence type="ECO:0000256" key="9">
    <source>
        <dbReference type="ARBA" id="ARBA00023225"/>
    </source>
</evidence>
<comment type="function">
    <text evidence="1">Needed for flagellar regrowth and assembly.</text>
</comment>